<dbReference type="GO" id="GO:0003700">
    <property type="term" value="F:DNA-binding transcription factor activity"/>
    <property type="evidence" value="ECO:0007669"/>
    <property type="project" value="TreeGrafter"/>
</dbReference>
<protein>
    <submittedName>
        <fullName evidence="7">Transcriptional regulator, IclR family</fullName>
    </submittedName>
</protein>
<name>A0A1G8HZH1_9RHOO</name>
<accession>A0A1G8HZH1</accession>
<dbReference type="Pfam" id="PF09339">
    <property type="entry name" value="HTH_IclR"/>
    <property type="match status" value="1"/>
</dbReference>
<feature type="domain" description="HTH iclR-type" evidence="5">
    <location>
        <begin position="22"/>
        <end position="84"/>
    </location>
</feature>
<dbReference type="Gene3D" id="1.10.10.10">
    <property type="entry name" value="Winged helix-like DNA-binding domain superfamily/Winged helix DNA-binding domain"/>
    <property type="match status" value="1"/>
</dbReference>
<evidence type="ECO:0000313" key="8">
    <source>
        <dbReference type="Proteomes" id="UP000198607"/>
    </source>
</evidence>
<reference evidence="7 8" key="1">
    <citation type="submission" date="2016-10" db="EMBL/GenBank/DDBJ databases">
        <authorList>
            <person name="de Groot N.N."/>
        </authorList>
    </citation>
    <scope>NUCLEOTIDE SEQUENCE [LARGE SCALE GENOMIC DNA]</scope>
    <source>
        <strain evidence="7 8">DSM 5885</strain>
    </source>
</reference>
<dbReference type="PROSITE" id="PS51078">
    <property type="entry name" value="ICLR_ED"/>
    <property type="match status" value="1"/>
</dbReference>
<dbReference type="GO" id="GO:0003677">
    <property type="term" value="F:DNA binding"/>
    <property type="evidence" value="ECO:0007669"/>
    <property type="project" value="UniProtKB-KW"/>
</dbReference>
<feature type="region of interest" description="Disordered" evidence="4">
    <location>
        <begin position="263"/>
        <end position="289"/>
    </location>
</feature>
<dbReference type="STRING" id="83767.SAMN05660652_02885"/>
<dbReference type="AlphaFoldDB" id="A0A1G8HZH1"/>
<dbReference type="PANTHER" id="PTHR30136">
    <property type="entry name" value="HELIX-TURN-HELIX TRANSCRIPTIONAL REGULATOR, ICLR FAMILY"/>
    <property type="match status" value="1"/>
</dbReference>
<keyword evidence="1" id="KW-0805">Transcription regulation</keyword>
<evidence type="ECO:0000256" key="1">
    <source>
        <dbReference type="ARBA" id="ARBA00023015"/>
    </source>
</evidence>
<dbReference type="Gene3D" id="3.30.450.40">
    <property type="match status" value="1"/>
</dbReference>
<dbReference type="GO" id="GO:0045892">
    <property type="term" value="P:negative regulation of DNA-templated transcription"/>
    <property type="evidence" value="ECO:0007669"/>
    <property type="project" value="TreeGrafter"/>
</dbReference>
<evidence type="ECO:0000259" key="5">
    <source>
        <dbReference type="PROSITE" id="PS51077"/>
    </source>
</evidence>
<keyword evidence="3" id="KW-0804">Transcription</keyword>
<dbReference type="Proteomes" id="UP000198607">
    <property type="component" value="Unassembled WGS sequence"/>
</dbReference>
<dbReference type="PANTHER" id="PTHR30136:SF35">
    <property type="entry name" value="HTH-TYPE TRANSCRIPTIONAL REGULATOR RV1719"/>
    <property type="match status" value="1"/>
</dbReference>
<dbReference type="RefSeq" id="WP_176785910.1">
    <property type="nucleotide sequence ID" value="NZ_FNCY01000013.1"/>
</dbReference>
<dbReference type="SUPFAM" id="SSF46785">
    <property type="entry name" value="Winged helix' DNA-binding domain"/>
    <property type="match status" value="1"/>
</dbReference>
<organism evidence="7 8">
    <name type="scientific">Propionivibrio dicarboxylicus</name>
    <dbReference type="NCBI Taxonomy" id="83767"/>
    <lineage>
        <taxon>Bacteria</taxon>
        <taxon>Pseudomonadati</taxon>
        <taxon>Pseudomonadota</taxon>
        <taxon>Betaproteobacteria</taxon>
        <taxon>Rhodocyclales</taxon>
        <taxon>Rhodocyclaceae</taxon>
        <taxon>Propionivibrio</taxon>
    </lineage>
</organism>
<evidence type="ECO:0000256" key="4">
    <source>
        <dbReference type="SAM" id="MobiDB-lite"/>
    </source>
</evidence>
<feature type="domain" description="IclR-ED" evidence="6">
    <location>
        <begin position="78"/>
        <end position="268"/>
    </location>
</feature>
<dbReference type="SMART" id="SM00346">
    <property type="entry name" value="HTH_ICLR"/>
    <property type="match status" value="1"/>
</dbReference>
<evidence type="ECO:0000259" key="6">
    <source>
        <dbReference type="PROSITE" id="PS51078"/>
    </source>
</evidence>
<evidence type="ECO:0000313" key="7">
    <source>
        <dbReference type="EMBL" id="SDI12033.1"/>
    </source>
</evidence>
<dbReference type="SUPFAM" id="SSF55781">
    <property type="entry name" value="GAF domain-like"/>
    <property type="match status" value="1"/>
</dbReference>
<dbReference type="InterPro" id="IPR029016">
    <property type="entry name" value="GAF-like_dom_sf"/>
</dbReference>
<keyword evidence="2" id="KW-0238">DNA-binding</keyword>
<keyword evidence="8" id="KW-1185">Reference proteome</keyword>
<dbReference type="InterPro" id="IPR014757">
    <property type="entry name" value="Tscrpt_reg_IclR_C"/>
</dbReference>
<evidence type="ECO:0000256" key="2">
    <source>
        <dbReference type="ARBA" id="ARBA00023125"/>
    </source>
</evidence>
<dbReference type="InterPro" id="IPR036390">
    <property type="entry name" value="WH_DNA-bd_sf"/>
</dbReference>
<evidence type="ECO:0000256" key="3">
    <source>
        <dbReference type="ARBA" id="ARBA00023163"/>
    </source>
</evidence>
<dbReference type="InterPro" id="IPR036388">
    <property type="entry name" value="WH-like_DNA-bd_sf"/>
</dbReference>
<dbReference type="InterPro" id="IPR050707">
    <property type="entry name" value="HTH_MetabolicPath_Reg"/>
</dbReference>
<dbReference type="Pfam" id="PF01614">
    <property type="entry name" value="IclR_C"/>
    <property type="match status" value="1"/>
</dbReference>
<dbReference type="InterPro" id="IPR005471">
    <property type="entry name" value="Tscrpt_reg_IclR_N"/>
</dbReference>
<proteinExistence type="predicted"/>
<sequence>MTDDGVTESEQAGARGKREGGIQVLVRASRILRVLGVHPDGLSLGEIAQRVELPRSTVQRIVNSLTAENILESAGAGGGVRLGPALGQLAYQSQADIVSTVRPYLERLARALDETVCLSQLRAHDACIIDFVVGEQSLRIVPKLGMNVPIHLGAEGKALLAAMGEAGARTWLEFHADAVLPDRTLLPSLLAELAQVRQAGFAVDDGRCTEGISAIAATVQTYRGPYALTVVAPSARMQARRAEYLRQLKATLAAIRPLVGAPAARAGDPGVDGARFDGNNRGVLPTSNDSAIECMPAR</sequence>
<gene>
    <name evidence="7" type="ORF">SAMN05660652_02885</name>
</gene>
<dbReference type="EMBL" id="FNCY01000013">
    <property type="protein sequence ID" value="SDI12033.1"/>
    <property type="molecule type" value="Genomic_DNA"/>
</dbReference>
<dbReference type="PROSITE" id="PS51077">
    <property type="entry name" value="HTH_ICLR"/>
    <property type="match status" value="1"/>
</dbReference>